<organism evidence="2 3">
    <name type="scientific">Astrephomene gubernaculifera</name>
    <dbReference type="NCBI Taxonomy" id="47775"/>
    <lineage>
        <taxon>Eukaryota</taxon>
        <taxon>Viridiplantae</taxon>
        <taxon>Chlorophyta</taxon>
        <taxon>core chlorophytes</taxon>
        <taxon>Chlorophyceae</taxon>
        <taxon>CS clade</taxon>
        <taxon>Chlamydomonadales</taxon>
        <taxon>Astrephomenaceae</taxon>
        <taxon>Astrephomene</taxon>
    </lineage>
</organism>
<proteinExistence type="predicted"/>
<evidence type="ECO:0000256" key="1">
    <source>
        <dbReference type="SAM" id="MobiDB-lite"/>
    </source>
</evidence>
<keyword evidence="3" id="KW-1185">Reference proteome</keyword>
<protein>
    <submittedName>
        <fullName evidence="2">Uncharacterized protein</fullName>
    </submittedName>
</protein>
<reference evidence="2 3" key="1">
    <citation type="journal article" date="2021" name="Sci. Rep.">
        <title>Genome sequencing of the multicellular alga Astrephomene provides insights into convergent evolution of germ-soma differentiation.</title>
        <authorList>
            <person name="Yamashita S."/>
            <person name="Yamamoto K."/>
            <person name="Matsuzaki R."/>
            <person name="Suzuki S."/>
            <person name="Yamaguchi H."/>
            <person name="Hirooka S."/>
            <person name="Minakuchi Y."/>
            <person name="Miyagishima S."/>
            <person name="Kawachi M."/>
            <person name="Toyoda A."/>
            <person name="Nozaki H."/>
        </authorList>
    </citation>
    <scope>NUCLEOTIDE SEQUENCE [LARGE SCALE GENOMIC DNA]</scope>
    <source>
        <strain evidence="2 3">NIES-4017</strain>
    </source>
</reference>
<evidence type="ECO:0000313" key="3">
    <source>
        <dbReference type="Proteomes" id="UP001054857"/>
    </source>
</evidence>
<sequence>ECIGAAVRSHLSLPPRVLPRAPAEAAAGAGREAAGGGRGATGAGGQGRAAAADAEAEALSTAAEEVLQRPAKRRRAGSAGGGGKQSQHPGSKFGNLHEMFASQLAAKQRTQAEARGGRDAADEGGAGAAAAGAAGAGAPADSSGTAGGRRGARGSSDNVAPAAAAAGSAAVVVRFVTGLAPQEGEVVDTSAAGALSQLERFVCQLLPPACPELLLLLAQTAAEWAQRATAGGQGAPPPPPDIPQAEPLPDAAAAARTAACRVCCVVLFAVLRERAGAVLRPRAEAAVGSRAAARGGGAGAGGGGSRRTHVGGDVGGGCVAVSSALSAAVVAILRCVPALTRPLSPAAGSEEVAPGAAAAEVLVQTALCLAACSLGAAATARLHLAGQPQAHAGKEEGMPPPAPPGPLPPLGLQAALTAMERCAKLAAQLAGAGAGREAPSEGRLAAAALLGAAG</sequence>
<feature type="region of interest" description="Disordered" evidence="1">
    <location>
        <begin position="228"/>
        <end position="249"/>
    </location>
</feature>
<dbReference type="AlphaFoldDB" id="A0AAD3HMH0"/>
<feature type="compositionally biased region" description="Low complexity" evidence="1">
    <location>
        <begin position="128"/>
        <end position="144"/>
    </location>
</feature>
<feature type="non-terminal residue" evidence="2">
    <location>
        <position position="454"/>
    </location>
</feature>
<feature type="compositionally biased region" description="Gly residues" evidence="1">
    <location>
        <begin position="33"/>
        <end position="47"/>
    </location>
</feature>
<gene>
    <name evidence="2" type="ORF">Agub_g7706</name>
</gene>
<name>A0AAD3HMH0_9CHLO</name>
<comment type="caution">
    <text evidence="2">The sequence shown here is derived from an EMBL/GenBank/DDBJ whole genome shotgun (WGS) entry which is preliminary data.</text>
</comment>
<dbReference type="EMBL" id="BMAR01000013">
    <property type="protein sequence ID" value="GFR46177.1"/>
    <property type="molecule type" value="Genomic_DNA"/>
</dbReference>
<accession>A0AAD3HMH0</accession>
<evidence type="ECO:0000313" key="2">
    <source>
        <dbReference type="EMBL" id="GFR46177.1"/>
    </source>
</evidence>
<feature type="compositionally biased region" description="Basic and acidic residues" evidence="1">
    <location>
        <begin position="110"/>
        <end position="121"/>
    </location>
</feature>
<feature type="region of interest" description="Disordered" evidence="1">
    <location>
        <begin position="1"/>
        <end position="158"/>
    </location>
</feature>
<dbReference type="Proteomes" id="UP001054857">
    <property type="component" value="Unassembled WGS sequence"/>
</dbReference>
<feature type="compositionally biased region" description="Low complexity" evidence="1">
    <location>
        <begin position="48"/>
        <end position="65"/>
    </location>
</feature>
<feature type="compositionally biased region" description="Low complexity" evidence="1">
    <location>
        <begin position="20"/>
        <end position="32"/>
    </location>
</feature>
<feature type="non-terminal residue" evidence="2">
    <location>
        <position position="1"/>
    </location>
</feature>